<dbReference type="PANTHER" id="PTHR37036">
    <property type="match status" value="1"/>
</dbReference>
<dbReference type="Pfam" id="PF08950">
    <property type="entry name" value="DUF1861"/>
    <property type="match status" value="1"/>
</dbReference>
<dbReference type="InterPro" id="IPR023296">
    <property type="entry name" value="Glyco_hydro_beta-prop_sf"/>
</dbReference>
<proteinExistence type="predicted"/>
<accession>A0A1I2STX1</accession>
<dbReference type="Proteomes" id="UP000198752">
    <property type="component" value="Unassembled WGS sequence"/>
</dbReference>
<dbReference type="InterPro" id="IPR015045">
    <property type="entry name" value="MPT-1-like_LmxM"/>
</dbReference>
<evidence type="ECO:0008006" key="3">
    <source>
        <dbReference type="Google" id="ProtNLM"/>
    </source>
</evidence>
<sequence length="310" mass="34797">MEHVTECLDLLEQYMAGHQVVHDVEKLNFQGAGANDVYNCTAPFYDDGKWVIAARVEARDSERSHIGFFEEVNNGWRLMNDMPIFPLQDPFVTRIDGSLLFGGVWVEHRADGRATWRTLFYRGETIRSLQPFFEGPIGMKDLRIAQLTSGLILVLTRPQGQKGGRGKIGYVLLASLDELDLAKIECAPLLEGHFADDEWGGANEIHPFKNGDAGVLGHIAYFDHQGNRHYYSMIFTLDPFTGRHSPVKIIATRQDFLEGPAKRSDLRDVVFTGGAIRSNGRMTVYAGTSDAEAQRIVIDDPFEKWDHPAT</sequence>
<evidence type="ECO:0000313" key="1">
    <source>
        <dbReference type="EMBL" id="SFG56170.1"/>
    </source>
</evidence>
<name>A0A1I2STX1_9BACL</name>
<protein>
    <recommendedName>
        <fullName evidence="3">DUF1861 family protein</fullName>
    </recommendedName>
</protein>
<dbReference type="EMBL" id="FOOY01000013">
    <property type="protein sequence ID" value="SFG56170.1"/>
    <property type="molecule type" value="Genomic_DNA"/>
</dbReference>
<reference evidence="2" key="1">
    <citation type="submission" date="2016-10" db="EMBL/GenBank/DDBJ databases">
        <authorList>
            <person name="Varghese N."/>
            <person name="Submissions S."/>
        </authorList>
    </citation>
    <scope>NUCLEOTIDE SEQUENCE [LARGE SCALE GENOMIC DNA]</scope>
    <source>
        <strain evidence="2">ATCC 700379</strain>
    </source>
</reference>
<keyword evidence="2" id="KW-1185">Reference proteome</keyword>
<organism evidence="1 2">
    <name type="scientific">Sporolactobacillus nakayamae</name>
    <dbReference type="NCBI Taxonomy" id="269670"/>
    <lineage>
        <taxon>Bacteria</taxon>
        <taxon>Bacillati</taxon>
        <taxon>Bacillota</taxon>
        <taxon>Bacilli</taxon>
        <taxon>Bacillales</taxon>
        <taxon>Sporolactobacillaceae</taxon>
        <taxon>Sporolactobacillus</taxon>
    </lineage>
</organism>
<evidence type="ECO:0000313" key="2">
    <source>
        <dbReference type="Proteomes" id="UP000198752"/>
    </source>
</evidence>
<gene>
    <name evidence="1" type="ORF">SAMN02982927_02057</name>
</gene>
<dbReference type="PANTHER" id="PTHR37036:SF2">
    <property type="entry name" value="DUF1861 FAMILY PROTEIN"/>
    <property type="match status" value="1"/>
</dbReference>
<dbReference type="SUPFAM" id="SSF75005">
    <property type="entry name" value="Arabinanase/levansucrase/invertase"/>
    <property type="match status" value="1"/>
</dbReference>
<dbReference type="OrthoDB" id="7544904at2"/>
<dbReference type="Gene3D" id="2.115.10.20">
    <property type="entry name" value="Glycosyl hydrolase domain, family 43"/>
    <property type="match status" value="1"/>
</dbReference>
<dbReference type="RefSeq" id="WP_093672640.1">
    <property type="nucleotide sequence ID" value="NZ_FOOY01000013.1"/>
</dbReference>
<dbReference type="AlphaFoldDB" id="A0A1I2STX1"/>